<dbReference type="Pfam" id="PF00531">
    <property type="entry name" value="Death"/>
    <property type="match status" value="1"/>
</dbReference>
<dbReference type="InterPro" id="IPR011029">
    <property type="entry name" value="DEATH-like_dom_sf"/>
</dbReference>
<keyword evidence="2" id="KW-0963">Cytoplasm</keyword>
<proteinExistence type="predicted"/>
<dbReference type="SUPFAM" id="SSF47986">
    <property type="entry name" value="DEATH domain"/>
    <property type="match status" value="1"/>
</dbReference>
<dbReference type="Proteomes" id="UP000838878">
    <property type="component" value="Chromosome 13"/>
</dbReference>
<feature type="region of interest" description="Disordered" evidence="4">
    <location>
        <begin position="323"/>
        <end position="382"/>
    </location>
</feature>
<dbReference type="OrthoDB" id="10037120at2759"/>
<dbReference type="PANTHER" id="PTHR15079:SF3">
    <property type="entry name" value="MYELOID DIFFERENTIATION PRIMARY RESPONSE PROTEIN MYD88"/>
    <property type="match status" value="1"/>
</dbReference>
<dbReference type="GO" id="GO:0050830">
    <property type="term" value="P:defense response to Gram-positive bacterium"/>
    <property type="evidence" value="ECO:0007669"/>
    <property type="project" value="TreeGrafter"/>
</dbReference>
<evidence type="ECO:0000256" key="2">
    <source>
        <dbReference type="ARBA" id="ARBA00022490"/>
    </source>
</evidence>
<dbReference type="SUPFAM" id="SSF52200">
    <property type="entry name" value="Toll/Interleukin receptor TIR domain"/>
    <property type="match status" value="1"/>
</dbReference>
<feature type="domain" description="TIR" evidence="6">
    <location>
        <begin position="145"/>
        <end position="276"/>
    </location>
</feature>
<dbReference type="Gene3D" id="1.10.533.10">
    <property type="entry name" value="Death Domain, Fas"/>
    <property type="match status" value="1"/>
</dbReference>
<dbReference type="EMBL" id="OV170233">
    <property type="protein sequence ID" value="CAH0718704.1"/>
    <property type="molecule type" value="Genomic_DNA"/>
</dbReference>
<dbReference type="GO" id="GO:0005737">
    <property type="term" value="C:cytoplasm"/>
    <property type="evidence" value="ECO:0007669"/>
    <property type="project" value="UniProtKB-SubCell"/>
</dbReference>
<dbReference type="InterPro" id="IPR017281">
    <property type="entry name" value="Myelin_different_resp_MyD88"/>
</dbReference>
<name>A0A8J9Y4N6_9NEOP</name>
<dbReference type="GO" id="GO:0008063">
    <property type="term" value="P:Toll signaling pathway"/>
    <property type="evidence" value="ECO:0007669"/>
    <property type="project" value="TreeGrafter"/>
</dbReference>
<evidence type="ECO:0000256" key="1">
    <source>
        <dbReference type="ARBA" id="ARBA00004496"/>
    </source>
</evidence>
<evidence type="ECO:0000313" key="7">
    <source>
        <dbReference type="EMBL" id="CAH0718704.1"/>
    </source>
</evidence>
<dbReference type="PROSITE" id="PS50017">
    <property type="entry name" value="DEATH_DOMAIN"/>
    <property type="match status" value="1"/>
</dbReference>
<keyword evidence="3" id="KW-0395">Inflammatory response</keyword>
<feature type="compositionally biased region" description="Basic residues" evidence="4">
    <location>
        <begin position="373"/>
        <end position="382"/>
    </location>
</feature>
<dbReference type="GO" id="GO:0002755">
    <property type="term" value="P:MyD88-dependent toll-like receptor signaling pathway"/>
    <property type="evidence" value="ECO:0007669"/>
    <property type="project" value="InterPro"/>
</dbReference>
<dbReference type="GO" id="GO:0070976">
    <property type="term" value="F:TIR domain binding"/>
    <property type="evidence" value="ECO:0007669"/>
    <property type="project" value="InterPro"/>
</dbReference>
<dbReference type="PROSITE" id="PS50104">
    <property type="entry name" value="TIR"/>
    <property type="match status" value="1"/>
</dbReference>
<evidence type="ECO:0000256" key="4">
    <source>
        <dbReference type="SAM" id="MobiDB-lite"/>
    </source>
</evidence>
<gene>
    <name evidence="7" type="ORF">BINO364_LOCUS5141</name>
</gene>
<feature type="non-terminal residue" evidence="7">
    <location>
        <position position="382"/>
    </location>
</feature>
<dbReference type="InterPro" id="IPR000488">
    <property type="entry name" value="Death_dom"/>
</dbReference>
<dbReference type="PANTHER" id="PTHR15079">
    <property type="entry name" value="MYD88"/>
    <property type="match status" value="1"/>
</dbReference>
<dbReference type="GO" id="GO:0005886">
    <property type="term" value="C:plasma membrane"/>
    <property type="evidence" value="ECO:0007669"/>
    <property type="project" value="TreeGrafter"/>
</dbReference>
<dbReference type="GO" id="GO:0034142">
    <property type="term" value="P:toll-like receptor 4 signaling pathway"/>
    <property type="evidence" value="ECO:0007669"/>
    <property type="project" value="TreeGrafter"/>
</dbReference>
<evidence type="ECO:0008006" key="9">
    <source>
        <dbReference type="Google" id="ProtNLM"/>
    </source>
</evidence>
<evidence type="ECO:0000259" key="6">
    <source>
        <dbReference type="PROSITE" id="PS50104"/>
    </source>
</evidence>
<dbReference type="GO" id="GO:0045087">
    <property type="term" value="P:innate immune response"/>
    <property type="evidence" value="ECO:0007669"/>
    <property type="project" value="TreeGrafter"/>
</dbReference>
<protein>
    <recommendedName>
        <fullName evidence="9">Myeloid differentiation primary response protein MyD88</fullName>
    </recommendedName>
</protein>
<feature type="domain" description="Death" evidence="5">
    <location>
        <begin position="44"/>
        <end position="109"/>
    </location>
</feature>
<dbReference type="GO" id="GO:0035325">
    <property type="term" value="F:Toll-like receptor binding"/>
    <property type="evidence" value="ECO:0007669"/>
    <property type="project" value="TreeGrafter"/>
</dbReference>
<feature type="compositionally biased region" description="Basic and acidic residues" evidence="4">
    <location>
        <begin position="333"/>
        <end position="348"/>
    </location>
</feature>
<evidence type="ECO:0000313" key="8">
    <source>
        <dbReference type="Proteomes" id="UP000838878"/>
    </source>
</evidence>
<reference evidence="7" key="1">
    <citation type="submission" date="2021-12" db="EMBL/GenBank/DDBJ databases">
        <authorList>
            <person name="Martin H S."/>
        </authorList>
    </citation>
    <scope>NUCLEOTIDE SEQUENCE</scope>
</reference>
<comment type="subcellular location">
    <subcellularLocation>
        <location evidence="1">Cytoplasm</location>
    </subcellularLocation>
</comment>
<dbReference type="GO" id="GO:0043123">
    <property type="term" value="P:positive regulation of canonical NF-kappaB signal transduction"/>
    <property type="evidence" value="ECO:0007669"/>
    <property type="project" value="InterPro"/>
</dbReference>
<organism evidence="7 8">
    <name type="scientific">Brenthis ino</name>
    <name type="common">lesser marbled fritillary</name>
    <dbReference type="NCBI Taxonomy" id="405034"/>
    <lineage>
        <taxon>Eukaryota</taxon>
        <taxon>Metazoa</taxon>
        <taxon>Ecdysozoa</taxon>
        <taxon>Arthropoda</taxon>
        <taxon>Hexapoda</taxon>
        <taxon>Insecta</taxon>
        <taxon>Pterygota</taxon>
        <taxon>Neoptera</taxon>
        <taxon>Endopterygota</taxon>
        <taxon>Lepidoptera</taxon>
        <taxon>Glossata</taxon>
        <taxon>Ditrysia</taxon>
        <taxon>Papilionoidea</taxon>
        <taxon>Nymphalidae</taxon>
        <taxon>Heliconiinae</taxon>
        <taxon>Argynnini</taxon>
        <taxon>Brenthis</taxon>
    </lineage>
</organism>
<evidence type="ECO:0000256" key="3">
    <source>
        <dbReference type="ARBA" id="ARBA00023198"/>
    </source>
</evidence>
<dbReference type="Gene3D" id="3.40.50.10140">
    <property type="entry name" value="Toll/interleukin-1 receptor homology (TIR) domain"/>
    <property type="match status" value="1"/>
</dbReference>
<dbReference type="InterPro" id="IPR000157">
    <property type="entry name" value="TIR_dom"/>
</dbReference>
<sequence length="382" mass="43411">MAVDLTTVPLTALTNESRSILSSLLNPRKVLPIIGPDGLPRHRDWRGLASLAQISTEVAASINDYADKTARVLDIWSQRIDGLATVGTLLSFLQLLDRFDACEDLVELHRQDKLIVRGGGQQIVSWDGDDRDLITYDDKLLGFPQKYHAYVLYAREDKEFVDEVVSRMKTQGLKMCTEEDLLVGHATKVAPVSRLILERCRYIVLIYSPDFLRSPAITFYTNLAQADAINKQQIKLIPIMYRECSLPELLAQYHRLYYKTRGEINSYFWYRLSDSLRIVNTPRIEYNMSNSTYSSMSINELSNSKSVKMNGFKEDLQQLALPSVPTDTSSMNDLHKLHKDPASTEETKSLSNTSQTDKKKKKTIGARIINTLKGKKTQKNCH</sequence>
<dbReference type="Pfam" id="PF13676">
    <property type="entry name" value="TIR_2"/>
    <property type="match status" value="1"/>
</dbReference>
<dbReference type="AlphaFoldDB" id="A0A8J9Y4N6"/>
<evidence type="ECO:0000259" key="5">
    <source>
        <dbReference type="PROSITE" id="PS50017"/>
    </source>
</evidence>
<keyword evidence="8" id="KW-1185">Reference proteome</keyword>
<accession>A0A8J9Y4N6</accession>
<dbReference type="InterPro" id="IPR035897">
    <property type="entry name" value="Toll_tir_struct_dom_sf"/>
</dbReference>